<keyword evidence="5" id="KW-0411">Iron-sulfur</keyword>
<dbReference type="Gene3D" id="3.50.50.60">
    <property type="entry name" value="FAD/NAD(P)-binding domain"/>
    <property type="match status" value="1"/>
</dbReference>
<organism evidence="6">
    <name type="scientific">candidate division TA06 bacterium ADurb.Bin131</name>
    <dbReference type="NCBI Taxonomy" id="1852827"/>
    <lineage>
        <taxon>Bacteria</taxon>
        <taxon>Bacteria division TA06</taxon>
    </lineage>
</organism>
<evidence type="ECO:0000256" key="2">
    <source>
        <dbReference type="ARBA" id="ARBA00022723"/>
    </source>
</evidence>
<dbReference type="GO" id="GO:0046872">
    <property type="term" value="F:metal ion binding"/>
    <property type="evidence" value="ECO:0007669"/>
    <property type="project" value="UniProtKB-KW"/>
</dbReference>
<evidence type="ECO:0000256" key="1">
    <source>
        <dbReference type="ARBA" id="ARBA00022485"/>
    </source>
</evidence>
<gene>
    <name evidence="6" type="ORF">BWX89_01010</name>
</gene>
<dbReference type="PANTHER" id="PTHR43498">
    <property type="entry name" value="FERREDOXIN:COB-COM HETERODISULFIDE REDUCTASE SUBUNIT A"/>
    <property type="match status" value="1"/>
</dbReference>
<protein>
    <submittedName>
        <fullName evidence="6">Ribulose-1,5-biphosphate synthetase</fullName>
    </submittedName>
</protein>
<reference evidence="6" key="1">
    <citation type="submission" date="2017-02" db="EMBL/GenBank/DDBJ databases">
        <title>Delving into the versatile metabolic prowess of the omnipresent phylum Bacteroidetes.</title>
        <authorList>
            <person name="Nobu M.K."/>
            <person name="Mei R."/>
            <person name="Narihiro T."/>
            <person name="Kuroda K."/>
            <person name="Liu W.-T."/>
        </authorList>
    </citation>
    <scope>NUCLEOTIDE SEQUENCE</scope>
    <source>
        <strain evidence="6">ADurb.Bin131</strain>
    </source>
</reference>
<comment type="caution">
    <text evidence="6">The sequence shown here is derived from an EMBL/GenBank/DDBJ whole genome shotgun (WGS) entry which is preliminary data.</text>
</comment>
<dbReference type="InterPro" id="IPR039650">
    <property type="entry name" value="HdrA-like"/>
</dbReference>
<keyword evidence="3" id="KW-0560">Oxidoreductase</keyword>
<dbReference type="GO" id="GO:0016491">
    <property type="term" value="F:oxidoreductase activity"/>
    <property type="evidence" value="ECO:0007669"/>
    <property type="project" value="UniProtKB-KW"/>
</dbReference>
<evidence type="ECO:0000256" key="5">
    <source>
        <dbReference type="ARBA" id="ARBA00023014"/>
    </source>
</evidence>
<proteinExistence type="predicted"/>
<keyword evidence="2" id="KW-0479">Metal-binding</keyword>
<dbReference type="PANTHER" id="PTHR43498:SF1">
    <property type="entry name" value="COB--COM HETERODISULFIDE REDUCTASE IRON-SULFUR SUBUNIT A"/>
    <property type="match status" value="1"/>
</dbReference>
<dbReference type="Pfam" id="PF12831">
    <property type="entry name" value="FAD_oxidored"/>
    <property type="match status" value="1"/>
</dbReference>
<keyword evidence="1" id="KW-0004">4Fe-4S</keyword>
<name>A0A1V6C903_UNCT6</name>
<evidence type="ECO:0000256" key="4">
    <source>
        <dbReference type="ARBA" id="ARBA00023004"/>
    </source>
</evidence>
<dbReference type="AlphaFoldDB" id="A0A1V6C903"/>
<dbReference type="Proteomes" id="UP000485562">
    <property type="component" value="Unassembled WGS sequence"/>
</dbReference>
<sequence length="443" mass="48673">MKSADFYCEGEKKIPIKGCYDVIVCGGGASGFIAAVASSRAGARTLLIERYGFPGGTATAGMMVEFGSIYDGRDVIVGGITHEFLHRLEKFGGVNMKDDKSHAMVFDPESMIMVSLKMLIESGCEIMFHTLVCEPIIENNVVKGVITESKSGREAFSGKVVIDTTGDADIAARAGARYEIGHGNEKQFQPVTLEVIIGNCDGTRIQSSLAQNKVFIEQAREKGDWTIPTERLFSWGRVKKRGAPENIESCFYFFNATNVLNVNGCNTQDLTRAEIEARGQVEGFVNFLKNYVRGFENCYLDRTAAQVGIRETRRIIGDYILTREDVLSGKHFEDGVVPGCNSIDVHDSSGKDFVHEFLKEGEHYEIPYRCFLPANLEGILVGGRCISADYRALGSTRVMVVCMPIGEAIGTAASMAIAENCLPRRIMVQKLKETLKTVGMKLE</sequence>
<evidence type="ECO:0000313" key="6">
    <source>
        <dbReference type="EMBL" id="OQB73354.1"/>
    </source>
</evidence>
<dbReference type="GO" id="GO:0051539">
    <property type="term" value="F:4 iron, 4 sulfur cluster binding"/>
    <property type="evidence" value="ECO:0007669"/>
    <property type="project" value="UniProtKB-KW"/>
</dbReference>
<evidence type="ECO:0000256" key="3">
    <source>
        <dbReference type="ARBA" id="ARBA00023002"/>
    </source>
</evidence>
<accession>A0A1V6C903</accession>
<keyword evidence="4" id="KW-0408">Iron</keyword>
<dbReference type="InterPro" id="IPR036188">
    <property type="entry name" value="FAD/NAD-bd_sf"/>
</dbReference>
<dbReference type="SUPFAM" id="SSF51905">
    <property type="entry name" value="FAD/NAD(P)-binding domain"/>
    <property type="match status" value="1"/>
</dbReference>
<dbReference type="EMBL" id="MWDQ01000084">
    <property type="protein sequence ID" value="OQB73354.1"/>
    <property type="molecule type" value="Genomic_DNA"/>
</dbReference>